<proteinExistence type="predicted"/>
<dbReference type="Gene3D" id="3.30.450.30">
    <property type="entry name" value="Dynein light chain 2a, cytoplasmic"/>
    <property type="match status" value="1"/>
</dbReference>
<accession>A0ABW0ANE9</accession>
<dbReference type="Pfam" id="PF03259">
    <property type="entry name" value="Robl_LC7"/>
    <property type="match status" value="1"/>
</dbReference>
<sequence length="151" mass="15772">MTSESINPNRLTGLGWLLDNLAEQVGHHTRAVLASLDGITRSSSGLSMDDAQRIGALGSSFHASSRSAAGVLGADNSETAVRQFFLEHSEFLLFVMSAGSGTLLTVITDTEANAGTVGHEMGLIGKRLGEQLATPSRAPLAAGERGVTHER</sequence>
<reference evidence="3" key="1">
    <citation type="journal article" date="2019" name="Int. J. Syst. Evol. Microbiol.">
        <title>The Global Catalogue of Microorganisms (GCM) 10K type strain sequencing project: providing services to taxonomists for standard genome sequencing and annotation.</title>
        <authorList>
            <consortium name="The Broad Institute Genomics Platform"/>
            <consortium name="The Broad Institute Genome Sequencing Center for Infectious Disease"/>
            <person name="Wu L."/>
            <person name="Ma J."/>
        </authorList>
    </citation>
    <scope>NUCLEOTIDE SEQUENCE [LARGE SCALE GENOMIC DNA]</scope>
    <source>
        <strain evidence="3">PCU 266</strain>
    </source>
</reference>
<dbReference type="Proteomes" id="UP001596160">
    <property type="component" value="Unassembled WGS sequence"/>
</dbReference>
<dbReference type="SUPFAM" id="SSF103196">
    <property type="entry name" value="Roadblock/LC7 domain"/>
    <property type="match status" value="1"/>
</dbReference>
<evidence type="ECO:0000259" key="1">
    <source>
        <dbReference type="SMART" id="SM00960"/>
    </source>
</evidence>
<dbReference type="InterPro" id="IPR004942">
    <property type="entry name" value="Roadblock/LAMTOR2_dom"/>
</dbReference>
<protein>
    <submittedName>
        <fullName evidence="2">Roadblock/LC7 domain-containing protein</fullName>
    </submittedName>
</protein>
<evidence type="ECO:0000313" key="2">
    <source>
        <dbReference type="EMBL" id="MFC5154155.1"/>
    </source>
</evidence>
<dbReference type="EMBL" id="JBHSKP010000013">
    <property type="protein sequence ID" value="MFC5154155.1"/>
    <property type="molecule type" value="Genomic_DNA"/>
</dbReference>
<gene>
    <name evidence="2" type="ORF">ACFPRH_20685</name>
</gene>
<dbReference type="PANTHER" id="PTHR36222">
    <property type="entry name" value="SERINE PROTEASE INHIBITOR RV3364C"/>
    <property type="match status" value="1"/>
</dbReference>
<name>A0ABW0ANE9_9ACTN</name>
<feature type="domain" description="Roadblock/LAMTOR2" evidence="1">
    <location>
        <begin position="15"/>
        <end position="108"/>
    </location>
</feature>
<keyword evidence="3" id="KW-1185">Reference proteome</keyword>
<evidence type="ECO:0000313" key="3">
    <source>
        <dbReference type="Proteomes" id="UP001596160"/>
    </source>
</evidence>
<dbReference type="RefSeq" id="WP_344480113.1">
    <property type="nucleotide sequence ID" value="NZ_BAAASB010000014.1"/>
</dbReference>
<dbReference type="PANTHER" id="PTHR36222:SF1">
    <property type="entry name" value="SERINE PROTEASE INHIBITOR RV3364C"/>
    <property type="match status" value="1"/>
</dbReference>
<comment type="caution">
    <text evidence="2">The sequence shown here is derived from an EMBL/GenBank/DDBJ whole genome shotgun (WGS) entry which is preliminary data.</text>
</comment>
<organism evidence="2 3">
    <name type="scientific">Streptomyces amakusaensis</name>
    <dbReference type="NCBI Taxonomy" id="67271"/>
    <lineage>
        <taxon>Bacteria</taxon>
        <taxon>Bacillati</taxon>
        <taxon>Actinomycetota</taxon>
        <taxon>Actinomycetes</taxon>
        <taxon>Kitasatosporales</taxon>
        <taxon>Streptomycetaceae</taxon>
        <taxon>Streptomyces</taxon>
    </lineage>
</organism>
<dbReference type="InterPro" id="IPR053141">
    <property type="entry name" value="Mycobact_SerProt_Inhib_Rv3364c"/>
</dbReference>
<dbReference type="SMART" id="SM00960">
    <property type="entry name" value="Robl_LC7"/>
    <property type="match status" value="1"/>
</dbReference>